<evidence type="ECO:0000313" key="1">
    <source>
        <dbReference type="EMBL" id="KAI4389613.1"/>
    </source>
</evidence>
<sequence>MASYSKAQLVSIVLIACLLLQIAQATNTDTDATDPTTTSGKGNVFGDLKIDCGLACTGRCQLSSRQKLCQRACGECCVRCNCVPPGTSGNKEFCPCYARLTTHNNRFKCP</sequence>
<protein>
    <submittedName>
        <fullName evidence="1">Uncharacterized protein</fullName>
    </submittedName>
</protein>
<dbReference type="Proteomes" id="UP001057402">
    <property type="component" value="Chromosome 1"/>
</dbReference>
<proteinExistence type="predicted"/>
<gene>
    <name evidence="1" type="ORF">MLD38_001821</name>
</gene>
<reference evidence="2" key="1">
    <citation type="journal article" date="2023" name="Front. Plant Sci.">
        <title>Chromosomal-level genome assembly of Melastoma candidum provides insights into trichome evolution.</title>
        <authorList>
            <person name="Zhong Y."/>
            <person name="Wu W."/>
            <person name="Sun C."/>
            <person name="Zou P."/>
            <person name="Liu Y."/>
            <person name="Dai S."/>
            <person name="Zhou R."/>
        </authorList>
    </citation>
    <scope>NUCLEOTIDE SEQUENCE [LARGE SCALE GENOMIC DNA]</scope>
</reference>
<organism evidence="1 2">
    <name type="scientific">Melastoma candidum</name>
    <dbReference type="NCBI Taxonomy" id="119954"/>
    <lineage>
        <taxon>Eukaryota</taxon>
        <taxon>Viridiplantae</taxon>
        <taxon>Streptophyta</taxon>
        <taxon>Embryophyta</taxon>
        <taxon>Tracheophyta</taxon>
        <taxon>Spermatophyta</taxon>
        <taxon>Magnoliopsida</taxon>
        <taxon>eudicotyledons</taxon>
        <taxon>Gunneridae</taxon>
        <taxon>Pentapetalae</taxon>
        <taxon>rosids</taxon>
        <taxon>malvids</taxon>
        <taxon>Myrtales</taxon>
        <taxon>Melastomataceae</taxon>
        <taxon>Melastomatoideae</taxon>
        <taxon>Melastomateae</taxon>
        <taxon>Melastoma</taxon>
    </lineage>
</organism>
<evidence type="ECO:0000313" key="2">
    <source>
        <dbReference type="Proteomes" id="UP001057402"/>
    </source>
</evidence>
<comment type="caution">
    <text evidence="1">The sequence shown here is derived from an EMBL/GenBank/DDBJ whole genome shotgun (WGS) entry which is preliminary data.</text>
</comment>
<accession>A0ACB9SJD5</accession>
<name>A0ACB9SJD5_9MYRT</name>
<dbReference type="EMBL" id="CM042880">
    <property type="protein sequence ID" value="KAI4389613.1"/>
    <property type="molecule type" value="Genomic_DNA"/>
</dbReference>
<keyword evidence="2" id="KW-1185">Reference proteome</keyword>